<organism evidence="1">
    <name type="scientific">uncultured Caudovirales phage</name>
    <dbReference type="NCBI Taxonomy" id="2100421"/>
    <lineage>
        <taxon>Viruses</taxon>
        <taxon>Duplodnaviria</taxon>
        <taxon>Heunggongvirae</taxon>
        <taxon>Uroviricota</taxon>
        <taxon>Caudoviricetes</taxon>
        <taxon>Peduoviridae</taxon>
        <taxon>Maltschvirus</taxon>
        <taxon>Maltschvirus maltsch</taxon>
    </lineage>
</organism>
<protein>
    <submittedName>
        <fullName evidence="1">Endopeptidase, NLPC/P60 domain containing protein</fullName>
    </submittedName>
</protein>
<dbReference type="SUPFAM" id="SSF54001">
    <property type="entry name" value="Cysteine proteinases"/>
    <property type="match status" value="1"/>
</dbReference>
<sequence length="204" mass="22611">MTFSTEASLRSWERKVSWRRNRLLAAKRAHDPARVNKWRASLKHAVWMVSVRKKQLDTLQKRALRAADALVGVMEQGGNNTGPMVNKIITANGGDIGEPWCGDMCAYAYRQAGSKAVTRSWASVRLLGGVQGVRRVKTPQPGDLVRFKFDHVGMYVKEAGMFIETIEGNTGASGAVSDSKTGGDGVYRKRRAKSLVNDYLRVTR</sequence>
<proteinExistence type="predicted"/>
<evidence type="ECO:0000313" key="2">
    <source>
        <dbReference type="EMBL" id="CAB4204017.1"/>
    </source>
</evidence>
<dbReference type="EMBL" id="LR797334">
    <property type="protein sequence ID" value="CAB4204017.1"/>
    <property type="molecule type" value="Genomic_DNA"/>
</dbReference>
<evidence type="ECO:0000313" key="3">
    <source>
        <dbReference type="EMBL" id="CAB5229833.1"/>
    </source>
</evidence>
<dbReference type="GO" id="GO:0001897">
    <property type="term" value="P:symbiont-mediated cytolysis of host cell"/>
    <property type="evidence" value="ECO:0007669"/>
    <property type="project" value="UniProtKB-ARBA"/>
</dbReference>
<dbReference type="Gene3D" id="3.90.1720.10">
    <property type="entry name" value="endopeptidase domain like (from Nostoc punctiforme)"/>
    <property type="match status" value="1"/>
</dbReference>
<gene>
    <name evidence="2" type="ORF">UFOVP1392_19</name>
    <name evidence="3" type="ORF">UFOVP1569_18</name>
    <name evidence="1" type="ORF">UFOVP952_29</name>
</gene>
<dbReference type="EMBL" id="LR796889">
    <property type="protein sequence ID" value="CAB4173022.1"/>
    <property type="molecule type" value="Genomic_DNA"/>
</dbReference>
<dbReference type="EMBL" id="LR798409">
    <property type="protein sequence ID" value="CAB5229833.1"/>
    <property type="molecule type" value="Genomic_DNA"/>
</dbReference>
<reference evidence="1" key="1">
    <citation type="submission" date="2020-05" db="EMBL/GenBank/DDBJ databases">
        <authorList>
            <person name="Chiriac C."/>
            <person name="Salcher M."/>
            <person name="Ghai R."/>
            <person name="Kavagutti S V."/>
        </authorList>
    </citation>
    <scope>NUCLEOTIDE SEQUENCE</scope>
</reference>
<name>A0A6J5PPA6_9CAUD</name>
<accession>A0A6J5PPA6</accession>
<dbReference type="InterPro" id="IPR038765">
    <property type="entry name" value="Papain-like_cys_pep_sf"/>
</dbReference>
<evidence type="ECO:0000313" key="1">
    <source>
        <dbReference type="EMBL" id="CAB4173022.1"/>
    </source>
</evidence>